<keyword evidence="1" id="KW-0812">Transmembrane</keyword>
<dbReference type="InterPro" id="IPR000863">
    <property type="entry name" value="Sulfotransferase_dom"/>
</dbReference>
<evidence type="ECO:0000313" key="4">
    <source>
        <dbReference type="Proteomes" id="UP001634394"/>
    </source>
</evidence>
<feature type="domain" description="Sulfotransferase" evidence="2">
    <location>
        <begin position="111"/>
        <end position="371"/>
    </location>
</feature>
<dbReference type="AlphaFoldDB" id="A0ABD3UY11"/>
<dbReference type="PANTHER" id="PTHR15723:SF0">
    <property type="entry name" value="CARBOHYDRATE SULFOTRANSFERASE 15"/>
    <property type="match status" value="1"/>
</dbReference>
<feature type="transmembrane region" description="Helical" evidence="1">
    <location>
        <begin position="7"/>
        <end position="26"/>
    </location>
</feature>
<dbReference type="SUPFAM" id="SSF52540">
    <property type="entry name" value="P-loop containing nucleoside triphosphate hydrolases"/>
    <property type="match status" value="1"/>
</dbReference>
<accession>A0ABD3UY11</accession>
<sequence length="411" mass="49014">MSKNRRWYVLLWMVVCGMWLVCVPLIRPGLFTKLRWTPVGPSLAISRDELCYGKGFRPFVNRTLRPDWDLMTTVPYKMLPNFKNPCFLQKVTKWVGGGIKSQQKLRCLPYFFIIGFPKSGTTDVWHRILRHPDVVSGNNGKELMFFNRKRFYKNRSFDHYIRYFDEAAKIIQDVVSSATCESHLFPYHHLITGEASVDTIFDNKRWSQLPGNQGCNEPVITTADFLRHVMPDTRLIVVMRNPVERIYSDYIYEGKILRYNLSKADFHEAVLKAISNHEDCRQYFTERGCAYNSSLETYKARLRVGMYHIFIRDWLRVFPWEQMLFIRTEDLSGENAIKTYQRIFRFLQTRPFTRVEEEKYLRHKRRMNARHKEGRRLGDMLDATKRILTNFYEPHNVALVKLLNNDRYLWK</sequence>
<keyword evidence="1" id="KW-1133">Transmembrane helix</keyword>
<dbReference type="Pfam" id="PF00685">
    <property type="entry name" value="Sulfotransfer_1"/>
    <property type="match status" value="1"/>
</dbReference>
<proteinExistence type="predicted"/>
<reference evidence="3 4" key="1">
    <citation type="submission" date="2024-11" db="EMBL/GenBank/DDBJ databases">
        <title>Chromosome-level genome assembly of the freshwater bivalve Anodonta woodiana.</title>
        <authorList>
            <person name="Chen X."/>
        </authorList>
    </citation>
    <scope>NUCLEOTIDE SEQUENCE [LARGE SCALE GENOMIC DNA]</scope>
    <source>
        <strain evidence="3">MN2024</strain>
        <tissue evidence="3">Gills</tissue>
    </source>
</reference>
<dbReference type="InterPro" id="IPR027417">
    <property type="entry name" value="P-loop_NTPase"/>
</dbReference>
<dbReference type="Gene3D" id="3.40.50.300">
    <property type="entry name" value="P-loop containing nucleotide triphosphate hydrolases"/>
    <property type="match status" value="1"/>
</dbReference>
<dbReference type="InterPro" id="IPR052654">
    <property type="entry name" value="CS_Sulfotransferase"/>
</dbReference>
<gene>
    <name evidence="3" type="ORF">ACJMK2_017152</name>
</gene>
<dbReference type="Proteomes" id="UP001634394">
    <property type="component" value="Unassembled WGS sequence"/>
</dbReference>
<protein>
    <recommendedName>
        <fullName evidence="2">Sulfotransferase domain-containing protein</fullName>
    </recommendedName>
</protein>
<evidence type="ECO:0000259" key="2">
    <source>
        <dbReference type="Pfam" id="PF00685"/>
    </source>
</evidence>
<evidence type="ECO:0000256" key="1">
    <source>
        <dbReference type="SAM" id="Phobius"/>
    </source>
</evidence>
<name>A0ABD3UY11_SINWO</name>
<keyword evidence="1" id="KW-0472">Membrane</keyword>
<dbReference type="PANTHER" id="PTHR15723">
    <property type="entry name" value="CARBOHYDRATE SULFOTRANSFERASE 15"/>
    <property type="match status" value="1"/>
</dbReference>
<comment type="caution">
    <text evidence="3">The sequence shown here is derived from an EMBL/GenBank/DDBJ whole genome shotgun (WGS) entry which is preliminary data.</text>
</comment>
<keyword evidence="4" id="KW-1185">Reference proteome</keyword>
<evidence type="ECO:0000313" key="3">
    <source>
        <dbReference type="EMBL" id="KAL3853621.1"/>
    </source>
</evidence>
<organism evidence="3 4">
    <name type="scientific">Sinanodonta woodiana</name>
    <name type="common">Chinese pond mussel</name>
    <name type="synonym">Anodonta woodiana</name>
    <dbReference type="NCBI Taxonomy" id="1069815"/>
    <lineage>
        <taxon>Eukaryota</taxon>
        <taxon>Metazoa</taxon>
        <taxon>Spiralia</taxon>
        <taxon>Lophotrochozoa</taxon>
        <taxon>Mollusca</taxon>
        <taxon>Bivalvia</taxon>
        <taxon>Autobranchia</taxon>
        <taxon>Heteroconchia</taxon>
        <taxon>Palaeoheterodonta</taxon>
        <taxon>Unionida</taxon>
        <taxon>Unionoidea</taxon>
        <taxon>Unionidae</taxon>
        <taxon>Unioninae</taxon>
        <taxon>Sinanodonta</taxon>
    </lineage>
</organism>
<dbReference type="EMBL" id="JBJQND010000015">
    <property type="protein sequence ID" value="KAL3853621.1"/>
    <property type="molecule type" value="Genomic_DNA"/>
</dbReference>